<protein>
    <submittedName>
        <fullName evidence="9">Aspartate aminotransferase family protein</fullName>
    </submittedName>
    <submittedName>
        <fullName evidence="10">Glutamate/tyrosine decarboxylase-like PLP-dependent enzyme</fullName>
    </submittedName>
</protein>
<evidence type="ECO:0000256" key="2">
    <source>
        <dbReference type="ARBA" id="ARBA00009533"/>
    </source>
</evidence>
<keyword evidence="3" id="KW-0210">Decarboxylase</keyword>
<keyword evidence="12" id="KW-1185">Reference proteome</keyword>
<comment type="cofactor">
    <cofactor evidence="1 6 7">
        <name>pyridoxal 5'-phosphate</name>
        <dbReference type="ChEBI" id="CHEBI:597326"/>
    </cofactor>
</comment>
<accession>A0A1S9GQT8</accession>
<dbReference type="EMBL" id="JAAXQQ010000006">
    <property type="protein sequence ID" value="MBY3065456.1"/>
    <property type="molecule type" value="Genomic_DNA"/>
</dbReference>
<dbReference type="RefSeq" id="WP_077978563.1">
    <property type="nucleotide sequence ID" value="NZ_CP088090.1"/>
</dbReference>
<dbReference type="Proteomes" id="UP000295021">
    <property type="component" value="Unassembled WGS sequence"/>
</dbReference>
<evidence type="ECO:0000313" key="8">
    <source>
        <dbReference type="EMBL" id="MBB3160153.1"/>
    </source>
</evidence>
<dbReference type="InterPro" id="IPR002129">
    <property type="entry name" value="PyrdxlP-dep_de-COase"/>
</dbReference>
<reference evidence="8 12" key="3">
    <citation type="submission" date="2020-08" db="EMBL/GenBank/DDBJ databases">
        <title>Genomic Encyclopedia of Type Strains, Phase III (KMG-III): the genomes of soil and plant-associated and newly described type strains.</title>
        <authorList>
            <person name="Whitman W."/>
        </authorList>
    </citation>
    <scope>NUCLEOTIDE SEQUENCE [LARGE SCALE GENOMIC DNA]</scope>
    <source>
        <strain evidence="8 12">CECT 8280</strain>
    </source>
</reference>
<dbReference type="InterPro" id="IPR015421">
    <property type="entry name" value="PyrdxlP-dep_Trfase_major"/>
</dbReference>
<evidence type="ECO:0000313" key="9">
    <source>
        <dbReference type="EMBL" id="MBY3065456.1"/>
    </source>
</evidence>
<dbReference type="GO" id="GO:0008483">
    <property type="term" value="F:transaminase activity"/>
    <property type="evidence" value="ECO:0007669"/>
    <property type="project" value="UniProtKB-KW"/>
</dbReference>
<evidence type="ECO:0000313" key="11">
    <source>
        <dbReference type="Proteomes" id="UP000295021"/>
    </source>
</evidence>
<evidence type="ECO:0000256" key="6">
    <source>
        <dbReference type="PIRSR" id="PIRSR602129-50"/>
    </source>
</evidence>
<dbReference type="EMBL" id="JACHXX010000001">
    <property type="protein sequence ID" value="MBB3160153.1"/>
    <property type="molecule type" value="Genomic_DNA"/>
</dbReference>
<evidence type="ECO:0000313" key="12">
    <source>
        <dbReference type="Proteomes" id="UP000542811"/>
    </source>
</evidence>
<dbReference type="Proteomes" id="UP000542811">
    <property type="component" value="Unassembled WGS sequence"/>
</dbReference>
<dbReference type="GO" id="GO:0030170">
    <property type="term" value="F:pyridoxal phosphate binding"/>
    <property type="evidence" value="ECO:0007669"/>
    <property type="project" value="InterPro"/>
</dbReference>
<dbReference type="EMBL" id="SMBI01000002">
    <property type="protein sequence ID" value="TCU28320.1"/>
    <property type="molecule type" value="Genomic_DNA"/>
</dbReference>
<comment type="similarity">
    <text evidence="2 7">Belongs to the group II decarboxylase family.</text>
</comment>
<dbReference type="SUPFAM" id="SSF53383">
    <property type="entry name" value="PLP-dependent transferases"/>
    <property type="match status" value="1"/>
</dbReference>
<dbReference type="GO" id="GO:0019752">
    <property type="term" value="P:carboxylic acid metabolic process"/>
    <property type="evidence" value="ECO:0007669"/>
    <property type="project" value="InterPro"/>
</dbReference>
<dbReference type="Pfam" id="PF00282">
    <property type="entry name" value="Pyridoxal_deC"/>
    <property type="match status" value="1"/>
</dbReference>
<comment type="caution">
    <text evidence="10">The sequence shown here is derived from an EMBL/GenBank/DDBJ whole genome shotgun (WGS) entry which is preliminary data.</text>
</comment>
<gene>
    <name evidence="10" type="ORF">EV131_102152</name>
    <name evidence="8" type="ORF">FHS25_000585</name>
    <name evidence="9" type="ORF">HFO74_18850</name>
</gene>
<keyword evidence="9" id="KW-0032">Aminotransferase</keyword>
<dbReference type="InterPro" id="IPR010977">
    <property type="entry name" value="Aromatic_deC"/>
</dbReference>
<dbReference type="Proteomes" id="UP000758022">
    <property type="component" value="Unassembled WGS sequence"/>
</dbReference>
<evidence type="ECO:0000256" key="1">
    <source>
        <dbReference type="ARBA" id="ARBA00001933"/>
    </source>
</evidence>
<evidence type="ECO:0000256" key="7">
    <source>
        <dbReference type="RuleBase" id="RU000382"/>
    </source>
</evidence>
<keyword evidence="5 7" id="KW-0456">Lyase</keyword>
<dbReference type="InterPro" id="IPR015422">
    <property type="entry name" value="PyrdxlP-dep_Trfase_small"/>
</dbReference>
<keyword evidence="9" id="KW-0808">Transferase</keyword>
<dbReference type="AlphaFoldDB" id="A0A1S9GQT8"/>
<proteinExistence type="inferred from homology"/>
<dbReference type="Gene3D" id="3.90.1150.10">
    <property type="entry name" value="Aspartate Aminotransferase, domain 1"/>
    <property type="match status" value="1"/>
</dbReference>
<dbReference type="InterPro" id="IPR015424">
    <property type="entry name" value="PyrdxlP-dep_Trfase"/>
</dbReference>
<evidence type="ECO:0000313" key="10">
    <source>
        <dbReference type="EMBL" id="TCU28320.1"/>
    </source>
</evidence>
<evidence type="ECO:0000256" key="4">
    <source>
        <dbReference type="ARBA" id="ARBA00022898"/>
    </source>
</evidence>
<dbReference type="PANTHER" id="PTHR11999">
    <property type="entry name" value="GROUP II PYRIDOXAL-5-PHOSPHATE DECARBOXYLASE"/>
    <property type="match status" value="1"/>
</dbReference>
<evidence type="ECO:0000256" key="5">
    <source>
        <dbReference type="ARBA" id="ARBA00023239"/>
    </source>
</evidence>
<name>A0A1S9GQT8_9HYPH</name>
<organism evidence="10 11">
    <name type="scientific">Rhizobium laguerreae</name>
    <dbReference type="NCBI Taxonomy" id="1076926"/>
    <lineage>
        <taxon>Bacteria</taxon>
        <taxon>Pseudomonadati</taxon>
        <taxon>Pseudomonadota</taxon>
        <taxon>Alphaproteobacteria</taxon>
        <taxon>Hyphomicrobiales</taxon>
        <taxon>Rhizobiaceae</taxon>
        <taxon>Rhizobium/Agrobacterium group</taxon>
        <taxon>Rhizobium</taxon>
    </lineage>
</organism>
<feature type="modified residue" description="N6-(pyridoxal phosphate)lysine" evidence="6">
    <location>
        <position position="290"/>
    </location>
</feature>
<dbReference type="Gene3D" id="3.40.640.10">
    <property type="entry name" value="Type I PLP-dependent aspartate aminotransferase-like (Major domain)"/>
    <property type="match status" value="1"/>
</dbReference>
<reference evidence="10 11" key="1">
    <citation type="submission" date="2019-03" db="EMBL/GenBank/DDBJ databases">
        <title>Genomic Encyclopedia of Type Strains, Phase IV (KMG-V): Genome sequencing to study the core and pangenomes of soil and plant-associated prokaryotes.</title>
        <authorList>
            <person name="Whitman W."/>
        </authorList>
    </citation>
    <scope>NUCLEOTIDE SEQUENCE [LARGE SCALE GENOMIC DNA]</scope>
    <source>
        <strain evidence="10 11">FB403</strain>
    </source>
</reference>
<keyword evidence="4 6" id="KW-0663">Pyridoxal phosphate</keyword>
<reference evidence="9" key="2">
    <citation type="submission" date="2020-04" db="EMBL/GenBank/DDBJ databases">
        <title>Global-level population genomics supports evidence of horizontal gene transfer on evolution of Rhizobia in Lentils.</title>
        <authorList>
            <person name="Gai Y."/>
            <person name="Cook D."/>
            <person name="Riely B."/>
        </authorList>
    </citation>
    <scope>NUCLEOTIDE SEQUENCE</scope>
    <source>
        <strain evidence="9">TLR9</strain>
    </source>
</reference>
<dbReference type="PANTHER" id="PTHR11999:SF70">
    <property type="entry name" value="MIP05841P"/>
    <property type="match status" value="1"/>
</dbReference>
<dbReference type="GO" id="GO:0016831">
    <property type="term" value="F:carboxy-lyase activity"/>
    <property type="evidence" value="ECO:0007669"/>
    <property type="project" value="UniProtKB-KW"/>
</dbReference>
<sequence length="467" mass="49254">MTAIASLFQEAARLAAAFRQAAPARHMPTHDYAASLACFEEPLPAAGSDMLDVIRRLSDGAEPGLHATTGPRFFGWVIGGSHPVGVAADFLTSAWGQNAGNHAAAPAAAAVETVAARWLLDLLKLPAESSVGFVTGATVANFTCLAAARGEVLRQVGWDADAKGLFGAPEIAVLIGDDAHTTVFSALQFLGLGHDRVLRLPTDAMGRIDPAALAGTLDTVSGPVIAVLQAGQINTGAFDDFAAIIPLLKAKGAWVHIDGAFGLWAQASAKTSHLSRGIEAADSWATDGHKWLQTPYDCGYAIVRDELAHRRAMTIAASYLPLAGEGERDPSHYVPELSRRARGFATWAMLKHLGRDGITALIDQCCTSARLIADLLSRQPGIGILNDVVLNQLVIRFGTDLPSEEGDALTRKTIEKIQADGMIFAGGAKWRGRDVLRLSITNWQTTADEAQLAAQSIIAAFKSVSGG</sequence>
<evidence type="ECO:0000256" key="3">
    <source>
        <dbReference type="ARBA" id="ARBA00022793"/>
    </source>
</evidence>